<dbReference type="PROSITE" id="PS00028">
    <property type="entry name" value="ZINC_FINGER_C2H2_1"/>
    <property type="match status" value="4"/>
</dbReference>
<evidence type="ECO:0000313" key="9">
    <source>
        <dbReference type="Proteomes" id="UP001497623"/>
    </source>
</evidence>
<dbReference type="PROSITE" id="PS50157">
    <property type="entry name" value="ZINC_FINGER_C2H2_2"/>
    <property type="match status" value="3"/>
</dbReference>
<name>A0AAV2S9X2_MEGNR</name>
<dbReference type="SMART" id="SM00355">
    <property type="entry name" value="ZnF_C2H2"/>
    <property type="match status" value="7"/>
</dbReference>
<organism evidence="8 9">
    <name type="scientific">Meganyctiphanes norvegica</name>
    <name type="common">Northern krill</name>
    <name type="synonym">Thysanopoda norvegica</name>
    <dbReference type="NCBI Taxonomy" id="48144"/>
    <lineage>
        <taxon>Eukaryota</taxon>
        <taxon>Metazoa</taxon>
        <taxon>Ecdysozoa</taxon>
        <taxon>Arthropoda</taxon>
        <taxon>Crustacea</taxon>
        <taxon>Multicrustacea</taxon>
        <taxon>Malacostraca</taxon>
        <taxon>Eumalacostraca</taxon>
        <taxon>Eucarida</taxon>
        <taxon>Euphausiacea</taxon>
        <taxon>Euphausiidae</taxon>
        <taxon>Meganyctiphanes</taxon>
    </lineage>
</organism>
<dbReference type="InterPro" id="IPR050688">
    <property type="entry name" value="Zinc_finger/UBP_domain"/>
</dbReference>
<evidence type="ECO:0000259" key="7">
    <source>
        <dbReference type="PROSITE" id="PS50157"/>
    </source>
</evidence>
<accession>A0AAV2S9X2</accession>
<protein>
    <recommendedName>
        <fullName evidence="7">C2H2-type domain-containing protein</fullName>
    </recommendedName>
</protein>
<evidence type="ECO:0000256" key="1">
    <source>
        <dbReference type="ARBA" id="ARBA00022723"/>
    </source>
</evidence>
<dbReference type="FunFam" id="3.30.160.60:FF:000446">
    <property type="entry name" value="Zinc finger protein"/>
    <property type="match status" value="1"/>
</dbReference>
<evidence type="ECO:0000256" key="6">
    <source>
        <dbReference type="SAM" id="MobiDB-lite"/>
    </source>
</evidence>
<keyword evidence="2" id="KW-0677">Repeat</keyword>
<dbReference type="PANTHER" id="PTHR24403:SF67">
    <property type="entry name" value="FI01116P-RELATED"/>
    <property type="match status" value="1"/>
</dbReference>
<dbReference type="InterPro" id="IPR013087">
    <property type="entry name" value="Znf_C2H2_type"/>
</dbReference>
<feature type="region of interest" description="Disordered" evidence="6">
    <location>
        <begin position="367"/>
        <end position="389"/>
    </location>
</feature>
<gene>
    <name evidence="8" type="ORF">MNOR_LOCUS34051</name>
</gene>
<dbReference type="GO" id="GO:0008270">
    <property type="term" value="F:zinc ion binding"/>
    <property type="evidence" value="ECO:0007669"/>
    <property type="project" value="UniProtKB-KW"/>
</dbReference>
<keyword evidence="1" id="KW-0479">Metal-binding</keyword>
<dbReference type="EMBL" id="CAXKWB010051088">
    <property type="protein sequence ID" value="CAL4170871.1"/>
    <property type="molecule type" value="Genomic_DNA"/>
</dbReference>
<feature type="domain" description="C2H2-type" evidence="7">
    <location>
        <begin position="554"/>
        <end position="582"/>
    </location>
</feature>
<keyword evidence="3 5" id="KW-0863">Zinc-finger</keyword>
<reference evidence="8 9" key="1">
    <citation type="submission" date="2024-05" db="EMBL/GenBank/DDBJ databases">
        <authorList>
            <person name="Wallberg A."/>
        </authorList>
    </citation>
    <scope>NUCLEOTIDE SEQUENCE [LARGE SCALE GENOMIC DNA]</scope>
</reference>
<dbReference type="GO" id="GO:0005634">
    <property type="term" value="C:nucleus"/>
    <property type="evidence" value="ECO:0007669"/>
    <property type="project" value="TreeGrafter"/>
</dbReference>
<keyword evidence="4" id="KW-0862">Zinc</keyword>
<dbReference type="GO" id="GO:0045944">
    <property type="term" value="P:positive regulation of transcription by RNA polymerase II"/>
    <property type="evidence" value="ECO:0007669"/>
    <property type="project" value="TreeGrafter"/>
</dbReference>
<feature type="domain" description="C2H2-type" evidence="7">
    <location>
        <begin position="321"/>
        <end position="348"/>
    </location>
</feature>
<evidence type="ECO:0000256" key="5">
    <source>
        <dbReference type="PROSITE-ProRule" id="PRU00042"/>
    </source>
</evidence>
<dbReference type="AlphaFoldDB" id="A0AAV2S9X2"/>
<dbReference type="InterPro" id="IPR036236">
    <property type="entry name" value="Znf_C2H2_sf"/>
</dbReference>
<comment type="caution">
    <text evidence="8">The sequence shown here is derived from an EMBL/GenBank/DDBJ whole genome shotgun (WGS) entry which is preliminary data.</text>
</comment>
<sequence>MSNQPQELAWSEIKHLHLQVRDKPFKCTECDSWFTTKAARKIHSKIHNVAQRFARSSRSYKTQDYNDLRKYNFDKCYMKAPVPINNLPCLTLDTQPNTLPCLTLDTPPKTLRCHACDFKCHSTSKLKSHVFNTHIFSCQECEFQCLTPREYMLHMASNHPKQKYIDPKQYGEKLFCKECDFQCFNGGEIRLHVAKAHSKNVSRELPKGVPFVKKGIFGVPSLKKDIKQRQTDKLFDPIPIGNHFDPGNEKISDRDETLMHKCPMCRYEGTYYGFKRHMKMHAQYYYKKTLNKDNTQIEDSYDKNAEFMARTLSMNHTNEKFVCTKCKSQFLTSARLKLHMKSHQSETFYEPEALILDSNEDYSEINSDADNDPLGTIENDNTETHPDRRIKSSILRKLLDGNYNESTGKYEESDISYKTSPTIIDKRKCIEDMNTNKGLDFSHENTPTGVTKKQCITKSFRCFRIENNDIHAHVNTGKVHRNMIAIQRVNEDKKFCCFCKDCDIKIREKYYHMNSKDTKDAKSDKTDNIQSLTTQTQLKDLVFIKKGHTIVKPFACKECGIVYLSQDLLNTHNSRKHVDDIKIHENTEKINGNLKEIEHVNDDKKAFCGVYYGIKFPEINNHKNSKDVNDVEFDETEKCPHNDYTGTVKTIGNHNRNHISTKPFALKECDLSSVSQMLANTHSSCLHGNKALTCPGCYLEFI</sequence>
<dbReference type="Proteomes" id="UP001497623">
    <property type="component" value="Unassembled WGS sequence"/>
</dbReference>
<evidence type="ECO:0000256" key="3">
    <source>
        <dbReference type="ARBA" id="ARBA00022771"/>
    </source>
</evidence>
<keyword evidence="9" id="KW-1185">Reference proteome</keyword>
<feature type="domain" description="C2H2-type" evidence="7">
    <location>
        <begin position="25"/>
        <end position="52"/>
    </location>
</feature>
<dbReference type="PANTHER" id="PTHR24403">
    <property type="entry name" value="ZINC FINGER PROTEIN"/>
    <property type="match status" value="1"/>
</dbReference>
<evidence type="ECO:0000313" key="8">
    <source>
        <dbReference type="EMBL" id="CAL4170871.1"/>
    </source>
</evidence>
<dbReference type="Gene3D" id="3.30.160.60">
    <property type="entry name" value="Classic Zinc Finger"/>
    <property type="match status" value="2"/>
</dbReference>
<proteinExistence type="predicted"/>
<dbReference type="SUPFAM" id="SSF57667">
    <property type="entry name" value="beta-beta-alpha zinc fingers"/>
    <property type="match status" value="2"/>
</dbReference>
<evidence type="ECO:0000256" key="2">
    <source>
        <dbReference type="ARBA" id="ARBA00022737"/>
    </source>
</evidence>
<evidence type="ECO:0000256" key="4">
    <source>
        <dbReference type="ARBA" id="ARBA00022833"/>
    </source>
</evidence>